<evidence type="ECO:0000313" key="1">
    <source>
        <dbReference type="EMBL" id="GMH92546.1"/>
    </source>
</evidence>
<sequence length="281" mass="31500">MKNIFGDVVAIPEALTNRIHEYLLTPMLNPHLGLASSGSFMLKTRRYFSSASICIYSFNVSKENVKIQYVRKSDTDTHVVSAGGKVQGKTQHWMSGDTPYDASNVVHPKYGLGGGGDEDKWTSDDARDYVRQIFDFSVSNEDELIIVSGKDADDFELDERISPVGKSMLREVPERILVLFNGAPRIRTLPHVGYFGHKIMLVGCFLGPDGECEALVLAERIRLSGGLDQLNPKRPPRAKELETLRADHGYARGRAFTVKHDKAYYDFCEEDVYFVEPGSWS</sequence>
<dbReference type="EMBL" id="BRXY01000401">
    <property type="protein sequence ID" value="GMH92546.1"/>
    <property type="molecule type" value="Genomic_DNA"/>
</dbReference>
<accession>A0A9W7BJW0</accession>
<comment type="caution">
    <text evidence="1">The sequence shown here is derived from an EMBL/GenBank/DDBJ whole genome shotgun (WGS) entry which is preliminary data.</text>
</comment>
<gene>
    <name evidence="1" type="ORF">TrST_g7254</name>
</gene>
<proteinExistence type="predicted"/>
<name>A0A9W7BJW0_9STRA</name>
<dbReference type="Proteomes" id="UP001165085">
    <property type="component" value="Unassembled WGS sequence"/>
</dbReference>
<organism evidence="1 2">
    <name type="scientific">Triparma strigata</name>
    <dbReference type="NCBI Taxonomy" id="1606541"/>
    <lineage>
        <taxon>Eukaryota</taxon>
        <taxon>Sar</taxon>
        <taxon>Stramenopiles</taxon>
        <taxon>Ochrophyta</taxon>
        <taxon>Bolidophyceae</taxon>
        <taxon>Parmales</taxon>
        <taxon>Triparmaceae</taxon>
        <taxon>Triparma</taxon>
    </lineage>
</organism>
<reference evidence="2" key="1">
    <citation type="journal article" date="2023" name="Commun. Biol.">
        <title>Genome analysis of Parmales, the sister group of diatoms, reveals the evolutionary specialization of diatoms from phago-mixotrophs to photoautotrophs.</title>
        <authorList>
            <person name="Ban H."/>
            <person name="Sato S."/>
            <person name="Yoshikawa S."/>
            <person name="Yamada K."/>
            <person name="Nakamura Y."/>
            <person name="Ichinomiya M."/>
            <person name="Sato N."/>
            <person name="Blanc-Mathieu R."/>
            <person name="Endo H."/>
            <person name="Kuwata A."/>
            <person name="Ogata H."/>
        </authorList>
    </citation>
    <scope>NUCLEOTIDE SEQUENCE [LARGE SCALE GENOMIC DNA]</scope>
    <source>
        <strain evidence="2">NIES 3701</strain>
    </source>
</reference>
<keyword evidence="2" id="KW-1185">Reference proteome</keyword>
<dbReference type="OrthoDB" id="10492629at2759"/>
<protein>
    <submittedName>
        <fullName evidence="1">Uncharacterized protein</fullName>
    </submittedName>
</protein>
<dbReference type="AlphaFoldDB" id="A0A9W7BJW0"/>
<evidence type="ECO:0000313" key="2">
    <source>
        <dbReference type="Proteomes" id="UP001165085"/>
    </source>
</evidence>